<dbReference type="PANTHER" id="PTHR37535:SF3">
    <property type="entry name" value="FLUG DOMAIN-CONTAINING PROTEIN"/>
    <property type="match status" value="1"/>
</dbReference>
<evidence type="ECO:0000256" key="1">
    <source>
        <dbReference type="SAM" id="MobiDB-lite"/>
    </source>
</evidence>
<dbReference type="Proteomes" id="UP000023623">
    <property type="component" value="Unassembled WGS sequence"/>
</dbReference>
<keyword evidence="2" id="KW-1133">Transmembrane helix</keyword>
<dbReference type="Pfam" id="PF11917">
    <property type="entry name" value="DUF3435"/>
    <property type="match status" value="1"/>
</dbReference>
<protein>
    <submittedName>
        <fullName evidence="3">Uncharacterized protein</fullName>
    </submittedName>
</protein>
<evidence type="ECO:0000256" key="2">
    <source>
        <dbReference type="SAM" id="Phobius"/>
    </source>
</evidence>
<feature type="transmembrane region" description="Helical" evidence="2">
    <location>
        <begin position="23"/>
        <end position="41"/>
    </location>
</feature>
<organism evidence="3 4">
    <name type="scientific">Trichophyton soudanense CBS 452.61</name>
    <dbReference type="NCBI Taxonomy" id="1215331"/>
    <lineage>
        <taxon>Eukaryota</taxon>
        <taxon>Fungi</taxon>
        <taxon>Dikarya</taxon>
        <taxon>Ascomycota</taxon>
        <taxon>Pezizomycotina</taxon>
        <taxon>Eurotiomycetes</taxon>
        <taxon>Eurotiomycetidae</taxon>
        <taxon>Onygenales</taxon>
        <taxon>Arthrodermataceae</taxon>
        <taxon>Trichophyton</taxon>
    </lineage>
</organism>
<dbReference type="OrthoDB" id="4201960at2759"/>
<keyword evidence="4" id="KW-1185">Reference proteome</keyword>
<reference evidence="3 4" key="1">
    <citation type="submission" date="2014-02" db="EMBL/GenBank/DDBJ databases">
        <title>The Genome Sequence of Trichophyton rubrum (morphotype soudanense) CBS 452.61.</title>
        <authorList>
            <consortium name="The Broad Institute Genomics Platform"/>
            <person name="Cuomo C.A."/>
            <person name="White T.C."/>
            <person name="Graser Y."/>
            <person name="Martinez-Rossi N."/>
            <person name="Heitman J."/>
            <person name="Young S.K."/>
            <person name="Zeng Q."/>
            <person name="Gargeya S."/>
            <person name="Abouelleil A."/>
            <person name="Alvarado L."/>
            <person name="Chapman S.B."/>
            <person name="Gainer-Dewar J."/>
            <person name="Goldberg J."/>
            <person name="Griggs A."/>
            <person name="Gujja S."/>
            <person name="Hansen M."/>
            <person name="Howarth C."/>
            <person name="Imamovic A."/>
            <person name="Larimer J."/>
            <person name="Martinez D."/>
            <person name="Murphy C."/>
            <person name="Pearson M.D."/>
            <person name="Persinoti G."/>
            <person name="Poon T."/>
            <person name="Priest M."/>
            <person name="Roberts A.D."/>
            <person name="Saif S."/>
            <person name="Shea T.D."/>
            <person name="Sykes S.N."/>
            <person name="Wortman J."/>
            <person name="Nusbaum C."/>
            <person name="Birren B."/>
        </authorList>
    </citation>
    <scope>NUCLEOTIDE SEQUENCE [LARGE SCALE GENOMIC DNA]</scope>
    <source>
        <strain evidence="3 4">CBS 452.61</strain>
    </source>
</reference>
<dbReference type="AlphaFoldDB" id="A0A022XGQ9"/>
<evidence type="ECO:0000313" key="3">
    <source>
        <dbReference type="EMBL" id="EZF69639.1"/>
    </source>
</evidence>
<keyword evidence="2" id="KW-0812">Transmembrane</keyword>
<evidence type="ECO:0000313" key="4">
    <source>
        <dbReference type="Proteomes" id="UP000023623"/>
    </source>
</evidence>
<dbReference type="HOGENOM" id="CLU_003121_1_0_1"/>
<feature type="region of interest" description="Disordered" evidence="1">
    <location>
        <begin position="803"/>
        <end position="823"/>
    </location>
</feature>
<keyword evidence="2" id="KW-0472">Membrane</keyword>
<name>A0A022XGQ9_TRISD</name>
<sequence length="839" mass="96320">MGQPSRIPFTLGVESASPFLPNFYFLYAPPIFLLFFHIHLLQIPNIIGKKIDPEERARRLQKKGFNPHKGSLSRERVWSEIQPGTAYNYASARDLWLEYCQGNGAKDSDIFNQETIKHFIIYIAAGANGQKDGKPMDSYIHKIWKAFTAEWARRTDIELPAHVINSGANWIKNEGELDAHIPINRDRAENDFVTLINFQNLLTQLWENDWHIFRFPIYRVYLSSLLKLCMYSSGRVGEYVESSSRTGTGRGLCIEEDITFLVIRNHKGMPELVFTPRRDAKGMSKRQEKCPRHPMQEDISPLPLYLNPVLEPLAICLARGLFRDYKTADEILAINPPPNSPCIELHPKKRKSPFFDCVTARGLTGKTLKSKWLSDQFSHLGRRSGYDRMTIHNIRREALMVADANGYSQADKMKFAGHGDPKVYRDSYMSKFCRVDGVSNILNLPPRHDIHQHLRGLSLRRNPTLHQTLPAQLQHDLKKCPEYIKIESKIEDISERLKATAPGERQRELQNERRGFYSERSKILDQELDKWQKQQILDYKPGAEDEDSSALSYLGSFKRVSHLMPERKRLSKLLFMPVPLRSPEGRQAIEDMVTLCQKGSAVSDHPALMPENGRCPVTECPNGGSLPPRYKWRQIYTCLRSQLTVQHGFAELCFICNEWVTGWGAFERHCQHHLDHPDTIPIQYDYLEVQGILASPAYCPICFGNETMVATERLYPFMSKQSFANHMRNHYQKLEGRNPLGCGSLHCPGVVFNSLFNLQCHYHDVHSIPMPTERKRKAHTTTTRSTKQEFNCITSERFELELALPPRKRRRSRSRSITTSSAADISNSGIKSLDGLDSL</sequence>
<accession>A0A022XGQ9</accession>
<dbReference type="PANTHER" id="PTHR37535">
    <property type="entry name" value="FLUG DOMAIN PROTEIN"/>
    <property type="match status" value="1"/>
</dbReference>
<dbReference type="EMBL" id="KK208928">
    <property type="protein sequence ID" value="EZF69639.1"/>
    <property type="molecule type" value="Genomic_DNA"/>
</dbReference>
<gene>
    <name evidence="3" type="ORF">H105_07935</name>
</gene>
<dbReference type="InterPro" id="IPR021842">
    <property type="entry name" value="DUF3435"/>
</dbReference>
<proteinExistence type="predicted"/>